<keyword evidence="2" id="KW-1185">Reference proteome</keyword>
<protein>
    <submittedName>
        <fullName evidence="1">Aminopeptidase</fullName>
    </submittedName>
</protein>
<keyword evidence="1" id="KW-0645">Protease</keyword>
<keyword evidence="1" id="KW-0031">Aminopeptidase</keyword>
<dbReference type="Proteomes" id="UP000196594">
    <property type="component" value="Unassembled WGS sequence"/>
</dbReference>
<proteinExistence type="predicted"/>
<organism evidence="1 2">
    <name type="scientific">Solibacillus kalamii</name>
    <dbReference type="NCBI Taxonomy" id="1748298"/>
    <lineage>
        <taxon>Bacteria</taxon>
        <taxon>Bacillati</taxon>
        <taxon>Bacillota</taxon>
        <taxon>Bacilli</taxon>
        <taxon>Bacillales</taxon>
        <taxon>Caryophanaceae</taxon>
        <taxon>Solibacillus</taxon>
    </lineage>
</organism>
<reference evidence="1 2" key="1">
    <citation type="journal article" date="2017" name="Int. J. Syst. Evol. Microbiol.">
        <title>Solibacillus kalamii sp. nov., isolated from a high-efficiency particulate arrestance filter system used in the International Space Station.</title>
        <authorList>
            <person name="Checinska Sielaff A."/>
            <person name="Kumar R.M."/>
            <person name="Pal D."/>
            <person name="Mayilraj S."/>
            <person name="Venkateswaran K."/>
        </authorList>
    </citation>
    <scope>NUCLEOTIDE SEQUENCE [LARGE SCALE GENOMIC DNA]</scope>
    <source>
        <strain evidence="1 2">ISSFR-015</strain>
    </source>
</reference>
<comment type="caution">
    <text evidence="1">The sequence shown here is derived from an EMBL/GenBank/DDBJ whole genome shotgun (WGS) entry which is preliminary data.</text>
</comment>
<dbReference type="EMBL" id="NHNT01000002">
    <property type="protein sequence ID" value="OUZ39947.1"/>
    <property type="molecule type" value="Genomic_DNA"/>
</dbReference>
<dbReference type="RefSeq" id="WP_087616067.1">
    <property type="nucleotide sequence ID" value="NZ_JAFBEY010000001.1"/>
</dbReference>
<gene>
    <name evidence="1" type="ORF">CBM15_05405</name>
</gene>
<accession>A0ABX3ZJN9</accession>
<keyword evidence="1" id="KW-0378">Hydrolase</keyword>
<name>A0ABX3ZJN9_9BACL</name>
<sequence>MVIQQLEYRGLNLHDVIGSVEIAIDADLNTIHIYDTDHIVEPEYDFLTKNFKLSEGFWKMANVIKEKQLFLSNDEKNLDIWIESFNWFFYSSGPSVKIYKQGEMVVFKNDYINIEKLLYAKYFSRLTGESLNGK</sequence>
<dbReference type="GO" id="GO:0004177">
    <property type="term" value="F:aminopeptidase activity"/>
    <property type="evidence" value="ECO:0007669"/>
    <property type="project" value="UniProtKB-KW"/>
</dbReference>
<evidence type="ECO:0000313" key="2">
    <source>
        <dbReference type="Proteomes" id="UP000196594"/>
    </source>
</evidence>
<evidence type="ECO:0000313" key="1">
    <source>
        <dbReference type="EMBL" id="OUZ39947.1"/>
    </source>
</evidence>